<accession>A0A218WTS7</accession>
<dbReference type="OrthoDB" id="1708823at2759"/>
<dbReference type="RefSeq" id="XP_031403016.1">
    <property type="nucleotide sequence ID" value="XM_031547156.1"/>
</dbReference>
<keyword evidence="13" id="KW-1185">Reference proteome</keyword>
<dbReference type="Gene3D" id="3.40.50.720">
    <property type="entry name" value="NAD(P)-binding Rossmann-like Domain"/>
    <property type="match status" value="1"/>
</dbReference>
<dbReference type="PANTHER" id="PTHR10953:SF162">
    <property type="entry name" value="SUMO-ACTIVATING ENZYME SUBUNIT 1"/>
    <property type="match status" value="1"/>
</dbReference>
<reference evidence="12" key="1">
    <citation type="journal article" date="2017" name="Plant J.">
        <title>The pomegranate (Punica granatum L.) genome and the genomics of punicalagin biosynthesis.</title>
        <authorList>
            <person name="Qin G."/>
            <person name="Xu C."/>
            <person name="Ming R."/>
            <person name="Tang H."/>
            <person name="Guyot R."/>
            <person name="Kramer E.M."/>
            <person name="Hu Y."/>
            <person name="Yi X."/>
            <person name="Qi Y."/>
            <person name="Xu X."/>
            <person name="Gao Z."/>
            <person name="Pan H."/>
            <person name="Jian J."/>
            <person name="Tian Y."/>
            <person name="Yue Z."/>
            <person name="Xu Y."/>
        </authorList>
    </citation>
    <scope>NUCLEOTIDE SEQUENCE [LARGE SCALE GENOMIC DNA]</scope>
    <source>
        <strain evidence="12">cv. Dabenzi</strain>
    </source>
</reference>
<keyword evidence="7" id="KW-0539">Nucleus</keyword>
<dbReference type="GO" id="GO:0019948">
    <property type="term" value="F:SUMO activating enzyme activity"/>
    <property type="evidence" value="ECO:0007669"/>
    <property type="project" value="TreeGrafter"/>
</dbReference>
<dbReference type="Proteomes" id="UP000515151">
    <property type="component" value="Chromosome 6"/>
</dbReference>
<dbReference type="InterPro" id="IPR035985">
    <property type="entry name" value="Ubiquitin-activating_enz"/>
</dbReference>
<dbReference type="SUPFAM" id="SSF69572">
    <property type="entry name" value="Activating enzymes of the ubiquitin-like proteins"/>
    <property type="match status" value="1"/>
</dbReference>
<proteinExistence type="inferred from homology"/>
<dbReference type="GO" id="GO:0016925">
    <property type="term" value="P:protein sumoylation"/>
    <property type="evidence" value="ECO:0007669"/>
    <property type="project" value="TreeGrafter"/>
</dbReference>
<evidence type="ECO:0000256" key="3">
    <source>
        <dbReference type="ARBA" id="ARBA00005673"/>
    </source>
</evidence>
<evidence type="ECO:0000313" key="13">
    <source>
        <dbReference type="Proteomes" id="UP000515151"/>
    </source>
</evidence>
<comment type="subcellular location">
    <subcellularLocation>
        <location evidence="1">Nucleus</location>
    </subcellularLocation>
</comment>
<reference evidence="13" key="3">
    <citation type="journal article" date="2020" name="Plant Biotechnol. J.">
        <title>The pomegranate (Punica granatum L.) draft genome dissects genetic divergence between soft- and hard-seeded cultivars.</title>
        <authorList>
            <person name="Luo X."/>
            <person name="Li H."/>
            <person name="Wu Z."/>
            <person name="Yao W."/>
            <person name="Zhao P."/>
            <person name="Cao D."/>
            <person name="Yu H."/>
            <person name="Li K."/>
            <person name="Poudel K."/>
            <person name="Zhao D."/>
            <person name="Zhang F."/>
            <person name="Xia X."/>
            <person name="Chen L."/>
            <person name="Wang Q."/>
            <person name="Jing D."/>
            <person name="Cao S."/>
        </authorList>
    </citation>
    <scope>NUCLEOTIDE SEQUENCE [LARGE SCALE GENOMIC DNA]</scope>
</reference>
<dbReference type="PANTHER" id="PTHR10953">
    <property type="entry name" value="UBIQUITIN-ACTIVATING ENZYME E1"/>
    <property type="match status" value="1"/>
</dbReference>
<dbReference type="FunFam" id="3.40.50.720:FF:000404">
    <property type="entry name" value="SUMO-activating enzyme subunit 1B-2"/>
    <property type="match status" value="1"/>
</dbReference>
<organism evidence="11 12">
    <name type="scientific">Punica granatum</name>
    <name type="common">Pomegranate</name>
    <dbReference type="NCBI Taxonomy" id="22663"/>
    <lineage>
        <taxon>Eukaryota</taxon>
        <taxon>Viridiplantae</taxon>
        <taxon>Streptophyta</taxon>
        <taxon>Embryophyta</taxon>
        <taxon>Tracheophyta</taxon>
        <taxon>Spermatophyta</taxon>
        <taxon>Magnoliopsida</taxon>
        <taxon>eudicotyledons</taxon>
        <taxon>Gunneridae</taxon>
        <taxon>Pentapetalae</taxon>
        <taxon>rosids</taxon>
        <taxon>malvids</taxon>
        <taxon>Myrtales</taxon>
        <taxon>Lythraceae</taxon>
        <taxon>Punica</taxon>
    </lineage>
</organism>
<evidence type="ECO:0000256" key="4">
    <source>
        <dbReference type="ARBA" id="ARBA00022598"/>
    </source>
</evidence>
<comment type="subunit">
    <text evidence="9">Heterodimer of SAE1A or SAE1B and SAE2. The complex binds SUMO proteins via SAE2.</text>
</comment>
<comment type="pathway">
    <text evidence="2">Protein modification; protein sumoylation.</text>
</comment>
<evidence type="ECO:0000256" key="9">
    <source>
        <dbReference type="ARBA" id="ARBA00063459"/>
    </source>
</evidence>
<dbReference type="GO" id="GO:0031510">
    <property type="term" value="C:SUMO activating enzyme complex"/>
    <property type="evidence" value="ECO:0007669"/>
    <property type="project" value="TreeGrafter"/>
</dbReference>
<keyword evidence="5" id="KW-0833">Ubl conjugation pathway</keyword>
<dbReference type="GO" id="GO:0005737">
    <property type="term" value="C:cytoplasm"/>
    <property type="evidence" value="ECO:0007669"/>
    <property type="project" value="TreeGrafter"/>
</dbReference>
<name>A0A218WTS7_PUNGR</name>
<dbReference type="AlphaFoldDB" id="A0A218WTS7"/>
<keyword evidence="6" id="KW-0007">Acetylation</keyword>
<dbReference type="InterPro" id="IPR045886">
    <property type="entry name" value="ThiF/MoeB/HesA"/>
</dbReference>
<evidence type="ECO:0000256" key="6">
    <source>
        <dbReference type="ARBA" id="ARBA00022990"/>
    </source>
</evidence>
<comment type="similarity">
    <text evidence="3">Belongs to the ubiquitin-activating E1 family.</text>
</comment>
<evidence type="ECO:0000256" key="2">
    <source>
        <dbReference type="ARBA" id="ARBA00004718"/>
    </source>
</evidence>
<evidence type="ECO:0000256" key="7">
    <source>
        <dbReference type="ARBA" id="ARBA00023242"/>
    </source>
</evidence>
<evidence type="ECO:0000259" key="10">
    <source>
        <dbReference type="Pfam" id="PF00899"/>
    </source>
</evidence>
<evidence type="ECO:0000256" key="1">
    <source>
        <dbReference type="ARBA" id="ARBA00004123"/>
    </source>
</evidence>
<feature type="domain" description="THIF-type NAD/FAD binding fold" evidence="10">
    <location>
        <begin position="14"/>
        <end position="313"/>
    </location>
</feature>
<gene>
    <name evidence="14" type="primary">LOC116212508</name>
    <name evidence="11" type="ORF">CDL15_Pgr009414</name>
</gene>
<sequence>MEGEELTEQETALYDRQIRVWGADAQRRLTRAAILVCGINGTTAEFCKNIVLAGVGSLTLVDDREVSEEALSANFLIPPEESLYKGKTLAELCSDSLKDFNSMVCVSAEKGDISSFSGDFYSKFDVVVVSGCTLTTKKLINENCRRLSKRVAFYSVDCRDSCGEIFVDLQNYKYTKKKLDEAVECELKYPSFEEVIAVPWSKLHRKMSKLFYAMRVIEKFEETHQQMGRSSGEISTADLPAVLNLRKQLCQAQSLRESQVPDALLERLVSGRGEFPPVCAILGGILGQEVIKAISGKGDPLKNFFFFDAFDGKGVIEDVSNSDA</sequence>
<evidence type="ECO:0000313" key="12">
    <source>
        <dbReference type="Proteomes" id="UP000197138"/>
    </source>
</evidence>
<evidence type="ECO:0000256" key="5">
    <source>
        <dbReference type="ARBA" id="ARBA00022786"/>
    </source>
</evidence>
<evidence type="ECO:0000256" key="8">
    <source>
        <dbReference type="ARBA" id="ARBA00044354"/>
    </source>
</evidence>
<reference evidence="11" key="2">
    <citation type="submission" date="2017-06" db="EMBL/GenBank/DDBJ databases">
        <title>The pomegranate genome and the genomics of punicalagin biosynthesis.</title>
        <authorList>
            <person name="Xu C."/>
        </authorList>
    </citation>
    <scope>NUCLEOTIDE SEQUENCE [LARGE SCALE GENOMIC DNA]</scope>
    <source>
        <tissue evidence="11">Fresh leaf</tissue>
    </source>
</reference>
<dbReference type="GeneID" id="116212508"/>
<evidence type="ECO:0000313" key="11">
    <source>
        <dbReference type="EMBL" id="OWM75770.1"/>
    </source>
</evidence>
<dbReference type="InterPro" id="IPR000594">
    <property type="entry name" value="ThiF_NAD_FAD-bd"/>
</dbReference>
<evidence type="ECO:0000313" key="14">
    <source>
        <dbReference type="RefSeq" id="XP_031403016.1"/>
    </source>
</evidence>
<dbReference type="EMBL" id="MTKT01003224">
    <property type="protein sequence ID" value="OWM75770.1"/>
    <property type="molecule type" value="Genomic_DNA"/>
</dbReference>
<reference evidence="14" key="4">
    <citation type="submission" date="2025-04" db="UniProtKB">
        <authorList>
            <consortium name="RefSeq"/>
        </authorList>
    </citation>
    <scope>IDENTIFICATION</scope>
    <source>
        <tissue evidence="14">Leaf</tissue>
    </source>
</reference>
<dbReference type="Proteomes" id="UP000197138">
    <property type="component" value="Unassembled WGS sequence"/>
</dbReference>
<keyword evidence="4" id="KW-0436">Ligase</keyword>
<protein>
    <recommendedName>
        <fullName evidence="8">Ubiquitin-like 1-activating enzyme E1A</fullName>
    </recommendedName>
</protein>
<dbReference type="Pfam" id="PF00899">
    <property type="entry name" value="ThiF"/>
    <property type="match status" value="1"/>
</dbReference>